<feature type="compositionally biased region" description="Basic residues" evidence="1">
    <location>
        <begin position="206"/>
        <end position="219"/>
    </location>
</feature>
<name>A0A1I8EX17_WUCBA</name>
<organism evidence="2">
    <name type="scientific">Wuchereria bancrofti</name>
    <dbReference type="NCBI Taxonomy" id="6293"/>
    <lineage>
        <taxon>Eukaryota</taxon>
        <taxon>Metazoa</taxon>
        <taxon>Ecdysozoa</taxon>
        <taxon>Nematoda</taxon>
        <taxon>Chromadorea</taxon>
        <taxon>Rhabditida</taxon>
        <taxon>Spirurina</taxon>
        <taxon>Spiruromorpha</taxon>
        <taxon>Filarioidea</taxon>
        <taxon>Onchocercidae</taxon>
        <taxon>Wuchereria</taxon>
    </lineage>
</organism>
<dbReference type="WBParaSite" id="maker-PairedContig_5891-snap-gene-0.6-mRNA-1">
    <property type="protein sequence ID" value="maker-PairedContig_5891-snap-gene-0.6-mRNA-1"/>
    <property type="gene ID" value="maker-PairedContig_5891-snap-gene-0.6"/>
</dbReference>
<evidence type="ECO:0000313" key="2">
    <source>
        <dbReference type="WBParaSite" id="maker-PairedContig_5891-snap-gene-0.6-mRNA-1"/>
    </source>
</evidence>
<reference evidence="2" key="1">
    <citation type="submission" date="2016-11" db="UniProtKB">
        <authorList>
            <consortium name="WormBaseParasite"/>
        </authorList>
    </citation>
    <scope>IDENTIFICATION</scope>
    <source>
        <strain evidence="2">pt0022</strain>
    </source>
</reference>
<evidence type="ECO:0000256" key="1">
    <source>
        <dbReference type="SAM" id="MobiDB-lite"/>
    </source>
</evidence>
<proteinExistence type="predicted"/>
<feature type="compositionally biased region" description="Basic residues" evidence="1">
    <location>
        <begin position="228"/>
        <end position="241"/>
    </location>
</feature>
<accession>A0A1I8EX17</accession>
<dbReference type="AlphaFoldDB" id="A0A1I8EX17"/>
<feature type="region of interest" description="Disordered" evidence="1">
    <location>
        <begin position="206"/>
        <end position="243"/>
    </location>
</feature>
<sequence length="275" mass="31488">MKNCFLLVFDLLEREQEAELHQEMQEDESVPALVYDQSSSEEVEMAEGIRHYIKSARKSLRTPASRTKTENSSVNIPGPFFHSYTNYGKRRMQWSTSRSSSLSTAGSGRFTVSIPAVVSGPRNRPYRVIRNAEGSIAIGFCQKCGHFIDMPHISSDEEIAAMMLLHSLEWYPKATKAVLGGRAVKRRRLELAGRNGKAQYYYIPRKKKNQKTKTKMKTTWKKEESKKQKSMKKKLKKKSKKEKITDKAPLFCTTNKTALFSPSAKKENIKEILNR</sequence>
<protein>
    <submittedName>
        <fullName evidence="2">Uncharacterized protein</fullName>
    </submittedName>
</protein>